<comment type="similarity">
    <text evidence="2 10 11">Belongs to the catalase family.</text>
</comment>
<keyword evidence="8 10" id="KW-0408">Iron</keyword>
<dbReference type="SUPFAM" id="SSF52317">
    <property type="entry name" value="Class I glutamine amidotransferase-like"/>
    <property type="match status" value="1"/>
</dbReference>
<evidence type="ECO:0000313" key="14">
    <source>
        <dbReference type="EMBL" id="KAK2954650.1"/>
    </source>
</evidence>
<evidence type="ECO:0000256" key="12">
    <source>
        <dbReference type="RuleBase" id="RU004142"/>
    </source>
</evidence>
<dbReference type="Pfam" id="PF18011">
    <property type="entry name" value="Catalase_C"/>
    <property type="match status" value="1"/>
</dbReference>
<dbReference type="InterPro" id="IPR018028">
    <property type="entry name" value="Catalase"/>
</dbReference>
<dbReference type="InterPro" id="IPR010582">
    <property type="entry name" value="Catalase_immune_responsive"/>
</dbReference>
<evidence type="ECO:0000256" key="11">
    <source>
        <dbReference type="RuleBase" id="RU000498"/>
    </source>
</evidence>
<evidence type="ECO:0000259" key="13">
    <source>
        <dbReference type="SMART" id="SM01060"/>
    </source>
</evidence>
<dbReference type="InterPro" id="IPR011614">
    <property type="entry name" value="Catalase_core"/>
</dbReference>
<evidence type="ECO:0000256" key="2">
    <source>
        <dbReference type="ARBA" id="ARBA00005329"/>
    </source>
</evidence>
<dbReference type="InterPro" id="IPR029062">
    <property type="entry name" value="Class_I_gatase-like"/>
</dbReference>
<reference evidence="14 15" key="1">
    <citation type="journal article" date="2022" name="bioRxiv">
        <title>Genomics of Preaxostyla Flagellates Illuminates Evolutionary Transitions and the Path Towards Mitochondrial Loss.</title>
        <authorList>
            <person name="Novak L.V.F."/>
            <person name="Treitli S.C."/>
            <person name="Pyrih J."/>
            <person name="Halakuc P."/>
            <person name="Pipaliya S.V."/>
            <person name="Vacek V."/>
            <person name="Brzon O."/>
            <person name="Soukal P."/>
            <person name="Eme L."/>
            <person name="Dacks J.B."/>
            <person name="Karnkowska A."/>
            <person name="Elias M."/>
            <person name="Hampl V."/>
        </authorList>
    </citation>
    <scope>NUCLEOTIDE SEQUENCE [LARGE SCALE GENOMIC DNA]</scope>
    <source>
        <strain evidence="14">NAU3</strain>
        <tissue evidence="14">Gut</tissue>
    </source>
</reference>
<comment type="cofactor">
    <cofactor evidence="1 10">
        <name>heme</name>
        <dbReference type="ChEBI" id="CHEBI:30413"/>
    </cofactor>
</comment>
<evidence type="ECO:0000256" key="7">
    <source>
        <dbReference type="ARBA" id="ARBA00023002"/>
    </source>
</evidence>
<evidence type="ECO:0000256" key="3">
    <source>
        <dbReference type="ARBA" id="ARBA00012314"/>
    </source>
</evidence>
<keyword evidence="4 10" id="KW-0575">Peroxidase</keyword>
<keyword evidence="6 10" id="KW-0479">Metal-binding</keyword>
<dbReference type="Gene3D" id="2.40.180.10">
    <property type="entry name" value="Catalase core domain"/>
    <property type="match status" value="1"/>
</dbReference>
<evidence type="ECO:0000256" key="10">
    <source>
        <dbReference type="PIRNR" id="PIRNR038927"/>
    </source>
</evidence>
<feature type="domain" description="Catalase core" evidence="13">
    <location>
        <begin position="66"/>
        <end position="453"/>
    </location>
</feature>
<dbReference type="InterPro" id="IPR024712">
    <property type="entry name" value="Catalase_clade2"/>
</dbReference>
<keyword evidence="15" id="KW-1185">Reference proteome</keyword>
<accession>A0ABQ9XT45</accession>
<comment type="catalytic activity">
    <reaction evidence="10 11">
        <text>2 H2O2 = O2 + 2 H2O</text>
        <dbReference type="Rhea" id="RHEA:20309"/>
        <dbReference type="ChEBI" id="CHEBI:15377"/>
        <dbReference type="ChEBI" id="CHEBI:15379"/>
        <dbReference type="ChEBI" id="CHEBI:16240"/>
        <dbReference type="EC" id="1.11.1.6"/>
    </reaction>
</comment>
<dbReference type="PROSITE" id="PS00438">
    <property type="entry name" value="CATALASE_2"/>
    <property type="match status" value="1"/>
</dbReference>
<proteinExistence type="inferred from homology"/>
<protein>
    <recommendedName>
        <fullName evidence="3 10">Catalase</fullName>
        <ecNumber evidence="3 10">1.11.1.6</ecNumber>
    </recommendedName>
</protein>
<dbReference type="EC" id="1.11.1.6" evidence="3 10"/>
<sequence length="737" mass="81736">MNTGTKKTALDDSIAPLLGGAAVEPHYSDLISHVPPSKSANSSVQATEKSKQLDHFRVENAGQPLTTSHGVKIANNQQTLRVGETGPALMEDFHAIEKLAAFDRERIPERVVHARGSGAHGYFECYKSMKHVTKLSFLQNPGDKIPVFVRFSTVQGFRGSPDTVRDVRGFATKFYTEEGNFDIVGNSIPVFFIQDAIKFPDFVHAVKPEPHNEVPQGQSAHDTFWDFISLQPESLHTVFWAMSDRGIPRSYRTMEGFSVNTYKLVNDQDKAVHVKFHWKPVQGKASLIWDEAQLITGRDPDFHRKDLWDSIEAGLFPQFEFGVQIVTEEDERRLGFDILDATKLIPESVIPVEIVGKMTLNRNPDNFFAETEQIAFCPANIVPGVDFSNDPLLQGRTFSYTDTQRHRLGGPNFTEIPINRPVVPVHHHQRDGMHQMNIVKGPNYEPNSMAGNWPRETPPKPHGGGFHSHAMMLAGMKNRHHSPSFDEHFSQPRLYYLSLTDFEKENMRSGFSFELGKVQKTHIRQRVVDLLARVDTDLAIAVAASLSIELTDSQKNYPVPDPVCGLTKGDPALSLYSSGDVPIAGRRVNVIVSDGACADSLKTVEEALKKEHITADIIAPRVGTIHTSSGTTTASDSICGRPSVLADAVVFIGGDQSTKTLKVNGDAKHQLMEGFKHLKPVCFVGNAVEILDETDLKGKRDEGLIVGDAATVVEQLINVMKKHRVWDRTPLVKTLPA</sequence>
<dbReference type="InterPro" id="IPR024708">
    <property type="entry name" value="Catalase_AS"/>
</dbReference>
<dbReference type="PROSITE" id="PS51402">
    <property type="entry name" value="CATALASE_3"/>
    <property type="match status" value="1"/>
</dbReference>
<evidence type="ECO:0000256" key="4">
    <source>
        <dbReference type="ARBA" id="ARBA00022559"/>
    </source>
</evidence>
<organism evidence="14 15">
    <name type="scientific">Blattamonas nauphoetae</name>
    <dbReference type="NCBI Taxonomy" id="2049346"/>
    <lineage>
        <taxon>Eukaryota</taxon>
        <taxon>Metamonada</taxon>
        <taxon>Preaxostyla</taxon>
        <taxon>Oxymonadida</taxon>
        <taxon>Blattamonas</taxon>
    </lineage>
</organism>
<evidence type="ECO:0000256" key="5">
    <source>
        <dbReference type="ARBA" id="ARBA00022617"/>
    </source>
</evidence>
<dbReference type="PANTHER" id="PTHR42821">
    <property type="entry name" value="CATALASE"/>
    <property type="match status" value="1"/>
</dbReference>
<dbReference type="CDD" id="cd03132">
    <property type="entry name" value="GATase1_catalase"/>
    <property type="match status" value="1"/>
</dbReference>
<comment type="caution">
    <text evidence="14">The sequence shown here is derived from an EMBL/GenBank/DDBJ whole genome shotgun (WGS) entry which is preliminary data.</text>
</comment>
<dbReference type="PANTHER" id="PTHR42821:SF1">
    <property type="entry name" value="CATALASE-B"/>
    <property type="match status" value="1"/>
</dbReference>
<keyword evidence="9 10" id="KW-0376">Hydrogen peroxide</keyword>
<dbReference type="PROSITE" id="PS00437">
    <property type="entry name" value="CATALASE_1"/>
    <property type="match status" value="1"/>
</dbReference>
<keyword evidence="5 10" id="KW-0349">Heme</keyword>
<name>A0ABQ9XT45_9EUKA</name>
<dbReference type="EMBL" id="JARBJD010000075">
    <property type="protein sequence ID" value="KAK2954650.1"/>
    <property type="molecule type" value="Genomic_DNA"/>
</dbReference>
<dbReference type="PRINTS" id="PR00067">
    <property type="entry name" value="CATALASE"/>
</dbReference>
<dbReference type="Pfam" id="PF06628">
    <property type="entry name" value="Catalase-rel"/>
    <property type="match status" value="1"/>
</dbReference>
<keyword evidence="7 10" id="KW-0560">Oxidoreductase</keyword>
<dbReference type="Pfam" id="PF00199">
    <property type="entry name" value="Catalase"/>
    <property type="match status" value="1"/>
</dbReference>
<dbReference type="InterPro" id="IPR041399">
    <property type="entry name" value="Catalase_large_C"/>
</dbReference>
<comment type="function">
    <text evidence="12">Catalyzes the degradation of hydrogen peroxide (H(2)O(2)) generated by peroxisomal oxidases to water and oxygen, thereby protecting cells from the toxic effects of hydrogen peroxide.</text>
</comment>
<dbReference type="Gene3D" id="3.40.50.880">
    <property type="match status" value="1"/>
</dbReference>
<dbReference type="GO" id="GO:0004096">
    <property type="term" value="F:catalase activity"/>
    <property type="evidence" value="ECO:0007669"/>
    <property type="project" value="UniProtKB-EC"/>
</dbReference>
<dbReference type="Proteomes" id="UP001281761">
    <property type="component" value="Unassembled WGS sequence"/>
</dbReference>
<dbReference type="InterPro" id="IPR002226">
    <property type="entry name" value="Catalase_haem_BS"/>
</dbReference>
<evidence type="ECO:0000256" key="8">
    <source>
        <dbReference type="ARBA" id="ARBA00023004"/>
    </source>
</evidence>
<comment type="function">
    <text evidence="10">Occurs in almost all aerobically respiring organisms and serves to protect cells from the toxic effects of hydrogen peroxide.</text>
</comment>
<dbReference type="SMART" id="SM01060">
    <property type="entry name" value="Catalase"/>
    <property type="match status" value="1"/>
</dbReference>
<evidence type="ECO:0000256" key="6">
    <source>
        <dbReference type="ARBA" id="ARBA00022723"/>
    </source>
</evidence>
<dbReference type="InterPro" id="IPR020835">
    <property type="entry name" value="Catalase_sf"/>
</dbReference>
<dbReference type="Gene3D" id="1.20.1370.20">
    <property type="match status" value="1"/>
</dbReference>
<evidence type="ECO:0000256" key="9">
    <source>
        <dbReference type="ARBA" id="ARBA00023324"/>
    </source>
</evidence>
<dbReference type="SUPFAM" id="SSF56634">
    <property type="entry name" value="Heme-dependent catalase-like"/>
    <property type="match status" value="1"/>
</dbReference>
<dbReference type="InterPro" id="IPR043156">
    <property type="entry name" value="Catalase_clade2_helical"/>
</dbReference>
<gene>
    <name evidence="14" type="ORF">BLNAU_10305</name>
</gene>
<evidence type="ECO:0000313" key="15">
    <source>
        <dbReference type="Proteomes" id="UP001281761"/>
    </source>
</evidence>
<evidence type="ECO:0000256" key="1">
    <source>
        <dbReference type="ARBA" id="ARBA00001971"/>
    </source>
</evidence>
<dbReference type="PIRSF" id="PIRSF038927">
    <property type="entry name" value="Catalase_clade2"/>
    <property type="match status" value="1"/>
</dbReference>